<keyword evidence="3" id="KW-1185">Reference proteome</keyword>
<gene>
    <name evidence="2" type="ORF">KIN20_025074</name>
</gene>
<dbReference type="EMBL" id="JAHQIW010005093">
    <property type="protein sequence ID" value="KAJ1364886.1"/>
    <property type="molecule type" value="Genomic_DNA"/>
</dbReference>
<feature type="region of interest" description="Disordered" evidence="1">
    <location>
        <begin position="58"/>
        <end position="83"/>
    </location>
</feature>
<proteinExistence type="predicted"/>
<accession>A0AAD5QXQ2</accession>
<evidence type="ECO:0000256" key="1">
    <source>
        <dbReference type="SAM" id="MobiDB-lite"/>
    </source>
</evidence>
<protein>
    <submittedName>
        <fullName evidence="2">Uncharacterized protein</fullName>
    </submittedName>
</protein>
<dbReference type="Proteomes" id="UP001196413">
    <property type="component" value="Unassembled WGS sequence"/>
</dbReference>
<dbReference type="AlphaFoldDB" id="A0AAD5QXQ2"/>
<reference evidence="2" key="1">
    <citation type="submission" date="2021-06" db="EMBL/GenBank/DDBJ databases">
        <title>Parelaphostrongylus tenuis whole genome reference sequence.</title>
        <authorList>
            <person name="Garwood T.J."/>
            <person name="Larsen P.A."/>
            <person name="Fountain-Jones N.M."/>
            <person name="Garbe J.R."/>
            <person name="Macchietto M.G."/>
            <person name="Kania S.A."/>
            <person name="Gerhold R.W."/>
            <person name="Richards J.E."/>
            <person name="Wolf T.M."/>
        </authorList>
    </citation>
    <scope>NUCLEOTIDE SEQUENCE</scope>
    <source>
        <strain evidence="2">MNPRO001-30</strain>
        <tissue evidence="2">Meninges</tissue>
    </source>
</reference>
<sequence length="140" mass="15047">MAAQVDFGLGSSKESNRRREDLAVVSCGQRSAGESELAKLYEKHQALWPNGYDASRGTCGAPHPILAGSEQQHPMEGHGQAIPEISALRAAAPQSPHEDRPVLEEGRKEALFAKALVKDILMSSSQDSLVISIEESADLK</sequence>
<comment type="caution">
    <text evidence="2">The sequence shown here is derived from an EMBL/GenBank/DDBJ whole genome shotgun (WGS) entry which is preliminary data.</text>
</comment>
<feature type="region of interest" description="Disordered" evidence="1">
    <location>
        <begin position="1"/>
        <end position="22"/>
    </location>
</feature>
<evidence type="ECO:0000313" key="3">
    <source>
        <dbReference type="Proteomes" id="UP001196413"/>
    </source>
</evidence>
<evidence type="ECO:0000313" key="2">
    <source>
        <dbReference type="EMBL" id="KAJ1364886.1"/>
    </source>
</evidence>
<organism evidence="2 3">
    <name type="scientific">Parelaphostrongylus tenuis</name>
    <name type="common">Meningeal worm</name>
    <dbReference type="NCBI Taxonomy" id="148309"/>
    <lineage>
        <taxon>Eukaryota</taxon>
        <taxon>Metazoa</taxon>
        <taxon>Ecdysozoa</taxon>
        <taxon>Nematoda</taxon>
        <taxon>Chromadorea</taxon>
        <taxon>Rhabditida</taxon>
        <taxon>Rhabditina</taxon>
        <taxon>Rhabditomorpha</taxon>
        <taxon>Strongyloidea</taxon>
        <taxon>Metastrongylidae</taxon>
        <taxon>Parelaphostrongylus</taxon>
    </lineage>
</organism>
<name>A0AAD5QXQ2_PARTN</name>